<evidence type="ECO:0000313" key="1">
    <source>
        <dbReference type="EMBL" id="MFI6496936.1"/>
    </source>
</evidence>
<protein>
    <submittedName>
        <fullName evidence="1">Uncharacterized protein</fullName>
    </submittedName>
</protein>
<reference evidence="1 2" key="1">
    <citation type="submission" date="2024-10" db="EMBL/GenBank/DDBJ databases">
        <title>The Natural Products Discovery Center: Release of the First 8490 Sequenced Strains for Exploring Actinobacteria Biosynthetic Diversity.</title>
        <authorList>
            <person name="Kalkreuter E."/>
            <person name="Kautsar S.A."/>
            <person name="Yang D."/>
            <person name="Bader C.D."/>
            <person name="Teijaro C.N."/>
            <person name="Fluegel L."/>
            <person name="Davis C.M."/>
            <person name="Simpson J.R."/>
            <person name="Lauterbach L."/>
            <person name="Steele A.D."/>
            <person name="Gui C."/>
            <person name="Meng S."/>
            <person name="Li G."/>
            <person name="Viehrig K."/>
            <person name="Ye F."/>
            <person name="Su P."/>
            <person name="Kiefer A.F."/>
            <person name="Nichols A."/>
            <person name="Cepeda A.J."/>
            <person name="Yan W."/>
            <person name="Fan B."/>
            <person name="Jiang Y."/>
            <person name="Adhikari A."/>
            <person name="Zheng C.-J."/>
            <person name="Schuster L."/>
            <person name="Cowan T.M."/>
            <person name="Smanski M.J."/>
            <person name="Chevrette M.G."/>
            <person name="De Carvalho L.P.S."/>
            <person name="Shen B."/>
        </authorList>
    </citation>
    <scope>NUCLEOTIDE SEQUENCE [LARGE SCALE GENOMIC DNA]</scope>
    <source>
        <strain evidence="1 2">NPDC050545</strain>
    </source>
</reference>
<gene>
    <name evidence="1" type="ORF">ACIBG2_06120</name>
</gene>
<comment type="caution">
    <text evidence="1">The sequence shown here is derived from an EMBL/GenBank/DDBJ whole genome shotgun (WGS) entry which is preliminary data.</text>
</comment>
<dbReference type="RefSeq" id="WP_397079446.1">
    <property type="nucleotide sequence ID" value="NZ_JBITGY010000002.1"/>
</dbReference>
<proteinExistence type="predicted"/>
<accession>A0ABW7YM14</accession>
<keyword evidence="2" id="KW-1185">Reference proteome</keyword>
<organism evidence="1 2">
    <name type="scientific">Nonomuraea typhae</name>
    <dbReference type="NCBI Taxonomy" id="2603600"/>
    <lineage>
        <taxon>Bacteria</taxon>
        <taxon>Bacillati</taxon>
        <taxon>Actinomycetota</taxon>
        <taxon>Actinomycetes</taxon>
        <taxon>Streptosporangiales</taxon>
        <taxon>Streptosporangiaceae</taxon>
        <taxon>Nonomuraea</taxon>
    </lineage>
</organism>
<sequence length="83" mass="9241">MSRYLVGPDGLKVVPVQLKVEDGTLLLARMLESTAQPGEVWYKVTRHGMALFVPGYCQLHQLQELVDLTGLREPDESADEETA</sequence>
<dbReference type="EMBL" id="JBITGY010000002">
    <property type="protein sequence ID" value="MFI6496936.1"/>
    <property type="molecule type" value="Genomic_DNA"/>
</dbReference>
<evidence type="ECO:0000313" key="2">
    <source>
        <dbReference type="Proteomes" id="UP001612741"/>
    </source>
</evidence>
<name>A0ABW7YM14_9ACTN</name>
<dbReference type="Proteomes" id="UP001612741">
    <property type="component" value="Unassembled WGS sequence"/>
</dbReference>